<evidence type="ECO:0000256" key="1">
    <source>
        <dbReference type="ARBA" id="ARBA00022737"/>
    </source>
</evidence>
<accession>A0A0F7ZG37</accession>
<evidence type="ECO:0000259" key="4">
    <source>
        <dbReference type="PROSITE" id="PS50011"/>
    </source>
</evidence>
<dbReference type="SUPFAM" id="SSF48403">
    <property type="entry name" value="Ankyrin repeat"/>
    <property type="match status" value="1"/>
</dbReference>
<keyword evidence="1" id="KW-0677">Repeat</keyword>
<dbReference type="InterPro" id="IPR000719">
    <property type="entry name" value="Prot_kinase_dom"/>
</dbReference>
<name>A0A0F7ZG37_9HYPO</name>
<evidence type="ECO:0000313" key="6">
    <source>
        <dbReference type="Proteomes" id="UP000054481"/>
    </source>
</evidence>
<feature type="repeat" description="ANK" evidence="3">
    <location>
        <begin position="670"/>
        <end position="703"/>
    </location>
</feature>
<dbReference type="PANTHER" id="PTHR24198:SF165">
    <property type="entry name" value="ANKYRIN REPEAT-CONTAINING PROTEIN-RELATED"/>
    <property type="match status" value="1"/>
</dbReference>
<dbReference type="PROSITE" id="PS50297">
    <property type="entry name" value="ANK_REP_REGION"/>
    <property type="match status" value="2"/>
</dbReference>
<dbReference type="SMART" id="SM00248">
    <property type="entry name" value="ANK"/>
    <property type="match status" value="8"/>
</dbReference>
<feature type="domain" description="Protein kinase" evidence="4">
    <location>
        <begin position="58"/>
        <end position="391"/>
    </location>
</feature>
<dbReference type="InterPro" id="IPR002110">
    <property type="entry name" value="Ankyrin_rpt"/>
</dbReference>
<dbReference type="SUPFAM" id="SSF56112">
    <property type="entry name" value="Protein kinase-like (PK-like)"/>
    <property type="match status" value="1"/>
</dbReference>
<sequence>MSSHSTTAILQELGLTSPCTTPPIPEYLELIDIDAFTKQQLSLDGPIGSSNRFGWPSVVGTLLLGAGGSFTVRRVPYDSMAHPVDVWNEPFIQDKRFVVVKQPSVNHKREGCRWDKQLRDVMMELKILSHNPIRRHPNIIKLHSFMWDSQSNLATALAPSLILEYADLGTLSDFQDIHRLVLLSTTKRDICVDVAEGLRFLSECGIVHGDVKSQNILLFRDELGHPYREPTIRAKISDFGCSLIGMSDDVDCPKQRLWGTTDLWAAPERVSQEDCLDFLSLRRRDLYSYGLLVWQIMCDGQEPWRLLGWDPEHTHITVQSEENVVRPVNRADFNGLKSKSDSLLTLAMEMLYCWPGIAENFDRARIVLEVTVRRDPGLRTRSFSEIIAMWKGASDAARERLPEAVPLSKGDFGITSPMFPKNIHILRATPSSFRHLVCDQLSKQAQYSGLTLERANSFYAVAVCHLQGFYQDNVEGRTLEATQEERLKNAAAAILQAAGLGHILARALLPGILEATKLPRTSWPREQTLNEWLIDAVRQGSIRARFELQKRYPKTYDAIVADIRDTRRRCGCSLVNEMAPVNPAFFDSFPSLDPIARMLLSQPEISRLHQAAYLGSLDGCQYLLERGKLSVNHPSSQGCGPLHFAARNSQVEVARYLAKKGSDIDAQDRDGMTALHMALLSFNPEDMLRMLLAQGADPNRLAKSPSGQTWIPDCYDYFIHPEGTPLHFAIRAQNMSAVTILLAGRADPNKRSTSGVTPFELCVQMRSSQLLEIVLPFAVQDPTNLPNPHGLYPCLVGFDISQMTRTLYWQGESSMSYIIPLVNRIRSHQVSLDDKGIMHWALDANQPEILDYYLQRLLLSGGNLAGPYRFRKIGYDSEESIVLDVALGDNLMTILSNVLSARDKAMAMTVLKQVPKPLPLSGSYGRPWLVIIGERPLEPREHVQELVSALIKAGADMGATDYQGNGPLYSAALWNNYNAVNVLLTRKPNVIDAQRAINLCIAKGLHMVASSILSAIFTKCPQVLTVQLMKLNNDAPLSIILDTKYTDFNYVRSFCDMNEFSRDESVNLSLLQEVIQTTETQADGADALRQRLQEQSFFGLPSPLHCAAKTGSVQLANALLKEPAVEVNAMPLLQMSNFDITLSQEEGKAIMPGLTDPMAALSSGPTPLDCAYDRNWNMSLFQWPERDRLLIDQLRSAGGAHKELDDFEQRTQNMIKLLRGAGGKTKEEIFHDNPSYRTDMESRDAARAESRKAFVEKIKQSEPSATSRQIQEFWGEVCRLPSAHMTQQRYPGLLESADSTRPRFSELAQEAIELFRQCLQHTSHVFDSNLRPELAEKRSKFEKWAEYNDVLSGELDTTQDVPPTTASHLLSSGVFIALHEFIRILKYFSVILQEQINMLDHQYRCQELFRDLDKTLHAATTISTLRELSRAAVAEADSKTPLSRAAEKGDEAVEELLLARDSVDPSFKDIIGRTPLS</sequence>
<dbReference type="CDD" id="cd00180">
    <property type="entry name" value="PKc"/>
    <property type="match status" value="1"/>
</dbReference>
<proteinExistence type="predicted"/>
<feature type="repeat" description="ANK" evidence="3">
    <location>
        <begin position="637"/>
        <end position="669"/>
    </location>
</feature>
<organism evidence="5 6">
    <name type="scientific">Hirsutella minnesotensis 3608</name>
    <dbReference type="NCBI Taxonomy" id="1043627"/>
    <lineage>
        <taxon>Eukaryota</taxon>
        <taxon>Fungi</taxon>
        <taxon>Dikarya</taxon>
        <taxon>Ascomycota</taxon>
        <taxon>Pezizomycotina</taxon>
        <taxon>Sordariomycetes</taxon>
        <taxon>Hypocreomycetidae</taxon>
        <taxon>Hypocreales</taxon>
        <taxon>Ophiocordycipitaceae</taxon>
        <taxon>Hirsutella</taxon>
    </lineage>
</organism>
<dbReference type="Pfam" id="PF00023">
    <property type="entry name" value="Ank"/>
    <property type="match status" value="1"/>
</dbReference>
<gene>
    <name evidence="5" type="ORF">HIM_10397</name>
</gene>
<dbReference type="PROSITE" id="PS50088">
    <property type="entry name" value="ANK_REPEAT"/>
    <property type="match status" value="3"/>
</dbReference>
<reference evidence="5 6" key="1">
    <citation type="journal article" date="2014" name="Genome Biol. Evol.">
        <title>Comparative genomics and transcriptomics analyses reveal divergent lifestyle features of nematode endoparasitic fungus Hirsutella minnesotensis.</title>
        <authorList>
            <person name="Lai Y."/>
            <person name="Liu K."/>
            <person name="Zhang X."/>
            <person name="Zhang X."/>
            <person name="Li K."/>
            <person name="Wang N."/>
            <person name="Shu C."/>
            <person name="Wu Y."/>
            <person name="Wang C."/>
            <person name="Bushley K.E."/>
            <person name="Xiang M."/>
            <person name="Liu X."/>
        </authorList>
    </citation>
    <scope>NUCLEOTIDE SEQUENCE [LARGE SCALE GENOMIC DNA]</scope>
    <source>
        <strain evidence="5 6">3608</strain>
    </source>
</reference>
<evidence type="ECO:0000256" key="2">
    <source>
        <dbReference type="ARBA" id="ARBA00023043"/>
    </source>
</evidence>
<dbReference type="PROSITE" id="PS00108">
    <property type="entry name" value="PROTEIN_KINASE_ST"/>
    <property type="match status" value="1"/>
</dbReference>
<dbReference type="PROSITE" id="PS50011">
    <property type="entry name" value="PROTEIN_KINASE_DOM"/>
    <property type="match status" value="1"/>
</dbReference>
<dbReference type="Proteomes" id="UP000054481">
    <property type="component" value="Unassembled WGS sequence"/>
</dbReference>
<dbReference type="Gene3D" id="1.10.510.10">
    <property type="entry name" value="Transferase(Phosphotransferase) domain 1"/>
    <property type="match status" value="1"/>
</dbReference>
<dbReference type="EMBL" id="KQ030639">
    <property type="protein sequence ID" value="KJZ70211.1"/>
    <property type="molecule type" value="Genomic_DNA"/>
</dbReference>
<evidence type="ECO:0000256" key="3">
    <source>
        <dbReference type="PROSITE-ProRule" id="PRU00023"/>
    </source>
</evidence>
<keyword evidence="2 3" id="KW-0040">ANK repeat</keyword>
<dbReference type="Pfam" id="PF13637">
    <property type="entry name" value="Ank_4"/>
    <property type="match status" value="1"/>
</dbReference>
<dbReference type="SMART" id="SM00220">
    <property type="entry name" value="S_TKc"/>
    <property type="match status" value="1"/>
</dbReference>
<dbReference type="Gene3D" id="1.25.40.20">
    <property type="entry name" value="Ankyrin repeat-containing domain"/>
    <property type="match status" value="2"/>
</dbReference>
<keyword evidence="6" id="KW-1185">Reference proteome</keyword>
<feature type="repeat" description="ANK" evidence="3">
    <location>
        <begin position="721"/>
        <end position="753"/>
    </location>
</feature>
<dbReference type="Pfam" id="PF07714">
    <property type="entry name" value="PK_Tyr_Ser-Thr"/>
    <property type="match status" value="1"/>
</dbReference>
<dbReference type="InterPro" id="IPR008271">
    <property type="entry name" value="Ser/Thr_kinase_AS"/>
</dbReference>
<dbReference type="GO" id="GO:0004672">
    <property type="term" value="F:protein kinase activity"/>
    <property type="evidence" value="ECO:0007669"/>
    <property type="project" value="InterPro"/>
</dbReference>
<evidence type="ECO:0000313" key="5">
    <source>
        <dbReference type="EMBL" id="KJZ70211.1"/>
    </source>
</evidence>
<dbReference type="InterPro" id="IPR036770">
    <property type="entry name" value="Ankyrin_rpt-contain_sf"/>
</dbReference>
<dbReference type="InterPro" id="IPR011009">
    <property type="entry name" value="Kinase-like_dom_sf"/>
</dbReference>
<dbReference type="Pfam" id="PF12796">
    <property type="entry name" value="Ank_2"/>
    <property type="match status" value="1"/>
</dbReference>
<dbReference type="GO" id="GO:0005524">
    <property type="term" value="F:ATP binding"/>
    <property type="evidence" value="ECO:0007669"/>
    <property type="project" value="InterPro"/>
</dbReference>
<protein>
    <recommendedName>
        <fullName evidence="4">Protein kinase domain-containing protein</fullName>
    </recommendedName>
</protein>
<dbReference type="OrthoDB" id="4062651at2759"/>
<dbReference type="InterPro" id="IPR001245">
    <property type="entry name" value="Ser-Thr/Tyr_kinase_cat_dom"/>
</dbReference>
<dbReference type="PANTHER" id="PTHR24198">
    <property type="entry name" value="ANKYRIN REPEAT AND PROTEIN KINASE DOMAIN-CONTAINING PROTEIN"/>
    <property type="match status" value="1"/>
</dbReference>